<dbReference type="AlphaFoldDB" id="A0A550C6W8"/>
<proteinExistence type="predicted"/>
<sequence length="72" mass="8186">MMPLQLYTVLYLSSLRVWCAVDSPRGEKGHSPGQWESLERWTGSEQTIVVQQQCLCPGAIEPHLRPTIRGYT</sequence>
<reference evidence="2 3" key="1">
    <citation type="journal article" date="2019" name="New Phytol.">
        <title>Comparative genomics reveals unique wood-decay strategies and fruiting body development in the Schizophyllaceae.</title>
        <authorList>
            <person name="Almasi E."/>
            <person name="Sahu N."/>
            <person name="Krizsan K."/>
            <person name="Balint B."/>
            <person name="Kovacs G.M."/>
            <person name="Kiss B."/>
            <person name="Cseklye J."/>
            <person name="Drula E."/>
            <person name="Henrissat B."/>
            <person name="Nagy I."/>
            <person name="Chovatia M."/>
            <person name="Adam C."/>
            <person name="LaButti K."/>
            <person name="Lipzen A."/>
            <person name="Riley R."/>
            <person name="Grigoriev I.V."/>
            <person name="Nagy L.G."/>
        </authorList>
    </citation>
    <scope>NUCLEOTIDE SEQUENCE [LARGE SCALE GENOMIC DNA]</scope>
    <source>
        <strain evidence="2 3">NL-1724</strain>
    </source>
</reference>
<protein>
    <recommendedName>
        <fullName evidence="4">Secreted protein</fullName>
    </recommendedName>
</protein>
<feature type="signal peptide" evidence="1">
    <location>
        <begin position="1"/>
        <end position="19"/>
    </location>
</feature>
<keyword evidence="1" id="KW-0732">Signal</keyword>
<evidence type="ECO:0000256" key="1">
    <source>
        <dbReference type="SAM" id="SignalP"/>
    </source>
</evidence>
<accession>A0A550C6W8</accession>
<evidence type="ECO:0000313" key="2">
    <source>
        <dbReference type="EMBL" id="TRM60541.1"/>
    </source>
</evidence>
<keyword evidence="3" id="KW-1185">Reference proteome</keyword>
<evidence type="ECO:0000313" key="3">
    <source>
        <dbReference type="Proteomes" id="UP000320762"/>
    </source>
</evidence>
<feature type="chain" id="PRO_5022108075" description="Secreted protein" evidence="1">
    <location>
        <begin position="20"/>
        <end position="72"/>
    </location>
</feature>
<evidence type="ECO:0008006" key="4">
    <source>
        <dbReference type="Google" id="ProtNLM"/>
    </source>
</evidence>
<organism evidence="2 3">
    <name type="scientific">Schizophyllum amplum</name>
    <dbReference type="NCBI Taxonomy" id="97359"/>
    <lineage>
        <taxon>Eukaryota</taxon>
        <taxon>Fungi</taxon>
        <taxon>Dikarya</taxon>
        <taxon>Basidiomycota</taxon>
        <taxon>Agaricomycotina</taxon>
        <taxon>Agaricomycetes</taxon>
        <taxon>Agaricomycetidae</taxon>
        <taxon>Agaricales</taxon>
        <taxon>Schizophyllaceae</taxon>
        <taxon>Schizophyllum</taxon>
    </lineage>
</organism>
<comment type="caution">
    <text evidence="2">The sequence shown here is derived from an EMBL/GenBank/DDBJ whole genome shotgun (WGS) entry which is preliminary data.</text>
</comment>
<name>A0A550C6W8_9AGAR</name>
<gene>
    <name evidence="2" type="ORF">BD626DRAFT_504369</name>
</gene>
<dbReference type="EMBL" id="VDMD01000021">
    <property type="protein sequence ID" value="TRM60541.1"/>
    <property type="molecule type" value="Genomic_DNA"/>
</dbReference>
<dbReference type="Proteomes" id="UP000320762">
    <property type="component" value="Unassembled WGS sequence"/>
</dbReference>